<organism evidence="2 3">
    <name type="scientific">Haemonchus contortus</name>
    <name type="common">Barber pole worm</name>
    <dbReference type="NCBI Taxonomy" id="6289"/>
    <lineage>
        <taxon>Eukaryota</taxon>
        <taxon>Metazoa</taxon>
        <taxon>Ecdysozoa</taxon>
        <taxon>Nematoda</taxon>
        <taxon>Chromadorea</taxon>
        <taxon>Rhabditida</taxon>
        <taxon>Rhabditina</taxon>
        <taxon>Rhabditomorpha</taxon>
        <taxon>Strongyloidea</taxon>
        <taxon>Trichostrongylidae</taxon>
        <taxon>Haemonchus</taxon>
    </lineage>
</organism>
<feature type="compositionally biased region" description="Basic and acidic residues" evidence="1">
    <location>
        <begin position="15"/>
        <end position="28"/>
    </location>
</feature>
<sequence>MHVFTEAVDDLEAPLSHEERGSVQEHEGETLLLSIDRDAIGGPRQGEACILKKVHDPSSGTVSGRFQRNGWKNFFFWLRKSAEKLPVRKVCQPDKVTGPKFTR</sequence>
<name>A0A7I4Z0Y3_HAECO</name>
<evidence type="ECO:0000256" key="1">
    <source>
        <dbReference type="SAM" id="MobiDB-lite"/>
    </source>
</evidence>
<keyword evidence="2" id="KW-1185">Reference proteome</keyword>
<evidence type="ECO:0000313" key="3">
    <source>
        <dbReference type="WBParaSite" id="HCON_00170680-00001"/>
    </source>
</evidence>
<feature type="region of interest" description="Disordered" evidence="1">
    <location>
        <begin position="1"/>
        <end position="28"/>
    </location>
</feature>
<protein>
    <submittedName>
        <fullName evidence="3">Uncharacterized protein</fullName>
    </submittedName>
</protein>
<dbReference type="WBParaSite" id="HCON_00170680-00001">
    <property type="protein sequence ID" value="HCON_00170680-00001"/>
    <property type="gene ID" value="HCON_00170680"/>
</dbReference>
<reference evidence="3" key="1">
    <citation type="submission" date="2020-12" db="UniProtKB">
        <authorList>
            <consortium name="WormBaseParasite"/>
        </authorList>
    </citation>
    <scope>IDENTIFICATION</scope>
    <source>
        <strain evidence="3">MHco3</strain>
    </source>
</reference>
<dbReference type="AlphaFoldDB" id="A0A7I4Z0Y3"/>
<accession>A0A7I4Z0Y3</accession>
<evidence type="ECO:0000313" key="2">
    <source>
        <dbReference type="Proteomes" id="UP000025227"/>
    </source>
</evidence>
<dbReference type="Proteomes" id="UP000025227">
    <property type="component" value="Unplaced"/>
</dbReference>
<proteinExistence type="predicted"/>